<name>A0A364K650_9BACL</name>
<feature type="region of interest" description="Disordered" evidence="1">
    <location>
        <begin position="65"/>
        <end position="86"/>
    </location>
</feature>
<protein>
    <submittedName>
        <fullName evidence="2">Uncharacterized protein</fullName>
    </submittedName>
</protein>
<evidence type="ECO:0000313" key="3">
    <source>
        <dbReference type="Proteomes" id="UP000251213"/>
    </source>
</evidence>
<reference evidence="2 3" key="2">
    <citation type="submission" date="2018-06" db="EMBL/GenBank/DDBJ databases">
        <authorList>
            <person name="Zhirakovskaya E."/>
        </authorList>
    </citation>
    <scope>NUCLEOTIDE SEQUENCE [LARGE SCALE GENOMIC DNA]</scope>
    <source>
        <strain evidence="2 3">FBKL4.011</strain>
    </source>
</reference>
<proteinExistence type="predicted"/>
<evidence type="ECO:0000313" key="2">
    <source>
        <dbReference type="EMBL" id="RAL25774.1"/>
    </source>
</evidence>
<accession>A0A364K650</accession>
<sequence length="86" mass="10219">MKITVNLSKVELDLIEDALVHYSNLLMKSENRDDMVDMEYELQLCKRIFEEFGMEAEFELENMQQELKQNNQVPPASMPNQYPFSR</sequence>
<dbReference type="EMBL" id="QJKK01000003">
    <property type="protein sequence ID" value="RAL25774.1"/>
    <property type="molecule type" value="Genomic_DNA"/>
</dbReference>
<evidence type="ECO:0000256" key="1">
    <source>
        <dbReference type="SAM" id="MobiDB-lite"/>
    </source>
</evidence>
<gene>
    <name evidence="2" type="ORF">DL897_06780</name>
</gene>
<dbReference type="AlphaFoldDB" id="A0A364K650"/>
<organism evidence="2 3">
    <name type="scientific">Thermoflavimicrobium daqui</name>
    <dbReference type="NCBI Taxonomy" id="2137476"/>
    <lineage>
        <taxon>Bacteria</taxon>
        <taxon>Bacillati</taxon>
        <taxon>Bacillota</taxon>
        <taxon>Bacilli</taxon>
        <taxon>Bacillales</taxon>
        <taxon>Thermoactinomycetaceae</taxon>
        <taxon>Thermoflavimicrobium</taxon>
    </lineage>
</organism>
<keyword evidence="3" id="KW-1185">Reference proteome</keyword>
<dbReference type="OrthoDB" id="2990963at2"/>
<reference evidence="2 3" key="1">
    <citation type="submission" date="2018-06" db="EMBL/GenBank/DDBJ databases">
        <title>Thermoflavimicrobium daqus sp. nov., a thermophilic microbe isolated from Moutai-flavour Daqu.</title>
        <authorList>
            <person name="Wang X."/>
            <person name="Zhou H."/>
        </authorList>
    </citation>
    <scope>NUCLEOTIDE SEQUENCE [LARGE SCALE GENOMIC DNA]</scope>
    <source>
        <strain evidence="2 3">FBKL4.011</strain>
    </source>
</reference>
<comment type="caution">
    <text evidence="2">The sequence shown here is derived from an EMBL/GenBank/DDBJ whole genome shotgun (WGS) entry which is preliminary data.</text>
</comment>
<dbReference type="RefSeq" id="WP_113658388.1">
    <property type="nucleotide sequence ID" value="NZ_KZ845665.1"/>
</dbReference>
<dbReference type="Proteomes" id="UP000251213">
    <property type="component" value="Unassembled WGS sequence"/>
</dbReference>